<comment type="similarity">
    <text evidence="7">Belongs to the ribulokinase family.</text>
</comment>
<reference evidence="10 11" key="1">
    <citation type="submission" date="2021-03" db="EMBL/GenBank/DDBJ databases">
        <title>Genomic Encyclopedia of Type Strains, Phase IV (KMG-IV): sequencing the most valuable type-strain genomes for metagenomic binning, comparative biology and taxonomic classification.</title>
        <authorList>
            <person name="Goeker M."/>
        </authorList>
    </citation>
    <scope>NUCLEOTIDE SEQUENCE [LARGE SCALE GENOMIC DNA]</scope>
    <source>
        <strain evidence="10 11">DSM 25790</strain>
    </source>
</reference>
<protein>
    <recommendedName>
        <fullName evidence="7">Ribulokinase</fullName>
        <ecNumber evidence="7">2.7.1.16</ecNumber>
    </recommendedName>
</protein>
<evidence type="ECO:0000313" key="11">
    <source>
        <dbReference type="Proteomes" id="UP001519294"/>
    </source>
</evidence>
<comment type="catalytic activity">
    <reaction evidence="7">
        <text>L-ribulose + ATP = L-ribulose 5-phosphate + ADP + H(+)</text>
        <dbReference type="Rhea" id="RHEA:22072"/>
        <dbReference type="ChEBI" id="CHEBI:15378"/>
        <dbReference type="ChEBI" id="CHEBI:16880"/>
        <dbReference type="ChEBI" id="CHEBI:30616"/>
        <dbReference type="ChEBI" id="CHEBI:58226"/>
        <dbReference type="ChEBI" id="CHEBI:456216"/>
        <dbReference type="EC" id="2.7.1.16"/>
    </reaction>
</comment>
<dbReference type="InterPro" id="IPR018484">
    <property type="entry name" value="FGGY_N"/>
</dbReference>
<comment type="caution">
    <text evidence="10">The sequence shown here is derived from an EMBL/GenBank/DDBJ whole genome shotgun (WGS) entry which is preliminary data.</text>
</comment>
<keyword evidence="1 7" id="KW-0808">Transferase</keyword>
<gene>
    <name evidence="7" type="primary">araB</name>
    <name evidence="10" type="ORF">J2Z81_001721</name>
</gene>
<dbReference type="PANTHER" id="PTHR43435">
    <property type="entry name" value="RIBULOKINASE"/>
    <property type="match status" value="1"/>
</dbReference>
<dbReference type="PIRSF" id="PIRSF000538">
    <property type="entry name" value="GlpK"/>
    <property type="match status" value="1"/>
</dbReference>
<evidence type="ECO:0000259" key="9">
    <source>
        <dbReference type="Pfam" id="PF02782"/>
    </source>
</evidence>
<keyword evidence="2 7" id="KW-0547">Nucleotide-binding</keyword>
<comment type="pathway">
    <text evidence="7">Carbohydrate degradation; L-arabinose degradation via L-ribulose; D-xylulose 5-phosphate from L-arabinose (bacterial route): step 2/3.</text>
</comment>
<dbReference type="EC" id="2.7.1.16" evidence="7"/>
<dbReference type="Pfam" id="PF02782">
    <property type="entry name" value="FGGY_C"/>
    <property type="match status" value="1"/>
</dbReference>
<dbReference type="InterPro" id="IPR018485">
    <property type="entry name" value="FGGY_C"/>
</dbReference>
<dbReference type="InterPro" id="IPR000577">
    <property type="entry name" value="Carb_kinase_FGGY"/>
</dbReference>
<dbReference type="InterPro" id="IPR005929">
    <property type="entry name" value="Ribulokinase"/>
</dbReference>
<dbReference type="HAMAP" id="MF_00520">
    <property type="entry name" value="Ribulokinase"/>
    <property type="match status" value="1"/>
</dbReference>
<evidence type="ECO:0000256" key="5">
    <source>
        <dbReference type="ARBA" id="ARBA00022935"/>
    </source>
</evidence>
<name>A0ABS4SBJ6_9BACI</name>
<feature type="domain" description="Carbohydrate kinase FGGY C-terminal" evidence="9">
    <location>
        <begin position="285"/>
        <end position="481"/>
    </location>
</feature>
<evidence type="ECO:0000259" key="8">
    <source>
        <dbReference type="Pfam" id="PF00370"/>
    </source>
</evidence>
<keyword evidence="11" id="KW-1185">Reference proteome</keyword>
<comment type="catalytic activity">
    <reaction evidence="7">
        <text>D-ribulose + ATP = D-ribulose 5-phosphate + ADP + H(+)</text>
        <dbReference type="Rhea" id="RHEA:17601"/>
        <dbReference type="ChEBI" id="CHEBI:15378"/>
        <dbReference type="ChEBI" id="CHEBI:17173"/>
        <dbReference type="ChEBI" id="CHEBI:30616"/>
        <dbReference type="ChEBI" id="CHEBI:58121"/>
        <dbReference type="ChEBI" id="CHEBI:456216"/>
        <dbReference type="EC" id="2.7.1.16"/>
    </reaction>
</comment>
<organism evidence="10 11">
    <name type="scientific">Virgibacillus alimentarius</name>
    <dbReference type="NCBI Taxonomy" id="698769"/>
    <lineage>
        <taxon>Bacteria</taxon>
        <taxon>Bacillati</taxon>
        <taxon>Bacillota</taxon>
        <taxon>Bacilli</taxon>
        <taxon>Bacillales</taxon>
        <taxon>Bacillaceae</taxon>
        <taxon>Virgibacillus</taxon>
    </lineage>
</organism>
<keyword evidence="6 7" id="KW-0119">Carbohydrate metabolism</keyword>
<feature type="domain" description="Carbohydrate kinase FGGY N-terminal" evidence="8">
    <location>
        <begin position="3"/>
        <end position="275"/>
    </location>
</feature>
<dbReference type="SUPFAM" id="SSF53067">
    <property type="entry name" value="Actin-like ATPase domain"/>
    <property type="match status" value="2"/>
</dbReference>
<sequence>MTYAIGIDFGTASGRVLIVHIETGEVAGMRVVPYKSGTITSSLADKAIPHPFALQDAKDYMDVLRAGIPEAVKKAGIHPDQIVGLGVDFTSSTVVVADDQLTPLSEKEKFKTNPHAYVKLWKHHGASKEAADMFEVARMNKNRWLGNYGYNVSSEWMIPKVMELLNNAPEILKETAYIMEAGDWIVSTLIQENVRSNCARGFKTFWNEEDGFFYDYYEQLHPKLPSIIKEKLEGRLVKIGEKAGELSNEMSKTLGLPAGLPVAPAIIDAHSALLGVGSERKNQLTMVMGTSTCHLMLHDEQKQIPGISGSVKDAIIPGLFAYEAGQSAVGDLFAYAVKQAPNEYTEEASNRHISVHQLLEEKAAEKRAGETGLVALDWHNGNRSVLSDSDLSGLLLGLTLHTKIEDIYRAYMEATAFGTKMIMRSYEDWGMQIDEVFACGGLPQKNALLMQIYADILNKPIHISASDYAPAIGAAILGTVAGGGHRTMEEAVQKMKQPFLKTVYPISENVKIYQSLFEIYHEMHDFHGFERINMMKRLHELAARD</sequence>
<evidence type="ECO:0000256" key="7">
    <source>
        <dbReference type="HAMAP-Rule" id="MF_00520"/>
    </source>
</evidence>
<evidence type="ECO:0000256" key="4">
    <source>
        <dbReference type="ARBA" id="ARBA00022840"/>
    </source>
</evidence>
<dbReference type="CDD" id="cd07781">
    <property type="entry name" value="ASKHA_NBD_FGGY_L-RBK"/>
    <property type="match status" value="1"/>
</dbReference>
<dbReference type="InterPro" id="IPR043129">
    <property type="entry name" value="ATPase_NBD"/>
</dbReference>
<evidence type="ECO:0000256" key="1">
    <source>
        <dbReference type="ARBA" id="ARBA00022679"/>
    </source>
</evidence>
<evidence type="ECO:0000256" key="6">
    <source>
        <dbReference type="ARBA" id="ARBA00023277"/>
    </source>
</evidence>
<evidence type="ECO:0000256" key="3">
    <source>
        <dbReference type="ARBA" id="ARBA00022777"/>
    </source>
</evidence>
<dbReference type="Gene3D" id="3.30.420.40">
    <property type="match status" value="2"/>
</dbReference>
<keyword evidence="3 7" id="KW-0418">Kinase</keyword>
<dbReference type="RefSeq" id="WP_226371150.1">
    <property type="nucleotide sequence ID" value="NZ_JAGIKX010000013.1"/>
</dbReference>
<dbReference type="NCBIfam" id="NF003154">
    <property type="entry name" value="PRK04123.1"/>
    <property type="match status" value="1"/>
</dbReference>
<keyword evidence="4 7" id="KW-0067">ATP-binding</keyword>
<keyword evidence="5 7" id="KW-0054">Arabinose catabolism</keyword>
<dbReference type="Proteomes" id="UP001519294">
    <property type="component" value="Unassembled WGS sequence"/>
</dbReference>
<evidence type="ECO:0000313" key="10">
    <source>
        <dbReference type="EMBL" id="MBP2257767.1"/>
    </source>
</evidence>
<dbReference type="GO" id="GO:0008741">
    <property type="term" value="F:ribulokinase activity"/>
    <property type="evidence" value="ECO:0007669"/>
    <property type="project" value="UniProtKB-EC"/>
</dbReference>
<accession>A0ABS4SBJ6</accession>
<dbReference type="EMBL" id="JAGIKX010000013">
    <property type="protein sequence ID" value="MBP2257767.1"/>
    <property type="molecule type" value="Genomic_DNA"/>
</dbReference>
<evidence type="ECO:0000256" key="2">
    <source>
        <dbReference type="ARBA" id="ARBA00022741"/>
    </source>
</evidence>
<proteinExistence type="inferred from homology"/>
<dbReference type="Pfam" id="PF00370">
    <property type="entry name" value="FGGY_N"/>
    <property type="match status" value="1"/>
</dbReference>
<dbReference type="PANTHER" id="PTHR43435:SF4">
    <property type="entry name" value="FGGY CARBOHYDRATE KINASE DOMAIN-CONTAINING PROTEIN"/>
    <property type="match status" value="1"/>
</dbReference>